<proteinExistence type="predicted"/>
<keyword evidence="2" id="KW-0813">Transport</keyword>
<dbReference type="PRINTS" id="PR01035">
    <property type="entry name" value="TCRTETA"/>
</dbReference>
<dbReference type="InterPro" id="IPR001958">
    <property type="entry name" value="Tet-R_TetA/multi-R_MdtG-like"/>
</dbReference>
<evidence type="ECO:0000313" key="8">
    <source>
        <dbReference type="EMBL" id="CAD8817203.1"/>
    </source>
</evidence>
<dbReference type="PROSITE" id="PS00216">
    <property type="entry name" value="SUGAR_TRANSPORT_1"/>
    <property type="match status" value="1"/>
</dbReference>
<dbReference type="InterPro" id="IPR011701">
    <property type="entry name" value="MFS"/>
</dbReference>
<keyword evidence="3 6" id="KW-0812">Transmembrane</keyword>
<feature type="transmembrane region" description="Helical" evidence="6">
    <location>
        <begin position="205"/>
        <end position="229"/>
    </location>
</feature>
<evidence type="ECO:0000259" key="7">
    <source>
        <dbReference type="PROSITE" id="PS50850"/>
    </source>
</evidence>
<reference evidence="8" key="1">
    <citation type="submission" date="2021-01" db="EMBL/GenBank/DDBJ databases">
        <authorList>
            <person name="Corre E."/>
            <person name="Pelletier E."/>
            <person name="Niang G."/>
            <person name="Scheremetjew M."/>
            <person name="Finn R."/>
            <person name="Kale V."/>
            <person name="Holt S."/>
            <person name="Cochrane G."/>
            <person name="Meng A."/>
            <person name="Brown T."/>
            <person name="Cohen L."/>
        </authorList>
    </citation>
    <scope>NUCLEOTIDE SEQUENCE</scope>
    <source>
        <strain evidence="8">CCMP3278</strain>
    </source>
</reference>
<dbReference type="InterPro" id="IPR005829">
    <property type="entry name" value="Sugar_transporter_CS"/>
</dbReference>
<dbReference type="EMBL" id="HBFP01002201">
    <property type="protein sequence ID" value="CAD8817203.1"/>
    <property type="molecule type" value="Transcribed_RNA"/>
</dbReference>
<dbReference type="AlphaFoldDB" id="A0A7S0ZC67"/>
<dbReference type="SUPFAM" id="SSF103473">
    <property type="entry name" value="MFS general substrate transporter"/>
    <property type="match status" value="1"/>
</dbReference>
<evidence type="ECO:0000256" key="6">
    <source>
        <dbReference type="SAM" id="Phobius"/>
    </source>
</evidence>
<evidence type="ECO:0000256" key="3">
    <source>
        <dbReference type="ARBA" id="ARBA00022692"/>
    </source>
</evidence>
<dbReference type="Pfam" id="PF07690">
    <property type="entry name" value="MFS_1"/>
    <property type="match status" value="1"/>
</dbReference>
<dbReference type="InterPro" id="IPR020846">
    <property type="entry name" value="MFS_dom"/>
</dbReference>
<organism evidence="8">
    <name type="scientific">Timspurckia oligopyrenoides</name>
    <dbReference type="NCBI Taxonomy" id="708627"/>
    <lineage>
        <taxon>Eukaryota</taxon>
        <taxon>Rhodophyta</taxon>
        <taxon>Bangiophyceae</taxon>
        <taxon>Porphyridiales</taxon>
        <taxon>Porphyridiaceae</taxon>
        <taxon>Timspurckia</taxon>
    </lineage>
</organism>
<dbReference type="GO" id="GO:0016020">
    <property type="term" value="C:membrane"/>
    <property type="evidence" value="ECO:0007669"/>
    <property type="project" value="UniProtKB-SubCell"/>
</dbReference>
<comment type="subcellular location">
    <subcellularLocation>
        <location evidence="1">Membrane</location>
        <topology evidence="1">Multi-pass membrane protein</topology>
    </subcellularLocation>
</comment>
<feature type="transmembrane region" description="Helical" evidence="6">
    <location>
        <begin position="179"/>
        <end position="199"/>
    </location>
</feature>
<evidence type="ECO:0000256" key="5">
    <source>
        <dbReference type="ARBA" id="ARBA00023136"/>
    </source>
</evidence>
<name>A0A7S0ZC67_9RHOD</name>
<feature type="transmembrane region" description="Helical" evidence="6">
    <location>
        <begin position="367"/>
        <end position="389"/>
    </location>
</feature>
<protein>
    <recommendedName>
        <fullName evidence="7">Major facilitator superfamily (MFS) profile domain-containing protein</fullName>
    </recommendedName>
</protein>
<evidence type="ECO:0000256" key="2">
    <source>
        <dbReference type="ARBA" id="ARBA00022448"/>
    </source>
</evidence>
<feature type="transmembrane region" description="Helical" evidence="6">
    <location>
        <begin position="439"/>
        <end position="460"/>
    </location>
</feature>
<gene>
    <name evidence="8" type="ORF">TOLI1172_LOCUS1591</name>
</gene>
<dbReference type="PANTHER" id="PTHR23504:SF15">
    <property type="entry name" value="MAJOR FACILITATOR SUPERFAMILY (MFS) PROFILE DOMAIN-CONTAINING PROTEIN"/>
    <property type="match status" value="1"/>
</dbReference>
<feature type="transmembrane region" description="Helical" evidence="6">
    <location>
        <begin position="279"/>
        <end position="301"/>
    </location>
</feature>
<dbReference type="GO" id="GO:0022857">
    <property type="term" value="F:transmembrane transporter activity"/>
    <property type="evidence" value="ECO:0007669"/>
    <property type="project" value="InterPro"/>
</dbReference>
<feature type="transmembrane region" description="Helical" evidence="6">
    <location>
        <begin position="49"/>
        <end position="69"/>
    </location>
</feature>
<dbReference type="PANTHER" id="PTHR23504">
    <property type="entry name" value="MAJOR FACILITATOR SUPERFAMILY DOMAIN-CONTAINING PROTEIN 10"/>
    <property type="match status" value="1"/>
</dbReference>
<sequence length="469" mass="50175">MTTEVNQVLGLSSDTFSAEDSMKSPILTSAETFIDQSSSSLSTRTLNKFTLISIIGSALLTGLSLAMIIPVLPKLLLIAVNENSSHAAWITGTVSFAGSCVEIFSNPILGRASDRIGRKPILMLSVLGLLVELLLIGCFYNSVAVYVAARMIASLTGVFFVTLNTIYADIAAGTGEEAYTYGVSGASFGVCFVIGPILGGKLERVHTALAVFASCTLLTLNLFYITFFVPETNTHSIDPDLHNSSDSFIRRISKVSPSVSEINPIPSAAKLLQNPVLKWLALSFMFDGLAGSGLQSIFFLFANERFGWKSDEVGQFFSVVGLGLLISQGVITPYFVPLVGDRLIILLGYFCESIHFLIYAFATTPRILYLGLGVGFLGFCATPAFKGVVSRQVDPSEQGALQGSLASLQTLARPIAPLISNAVFALFSSKNNGISSFYYFPGAPMIVLAGFAFIAFFIAIKALSNPKLK</sequence>
<feature type="transmembrane region" description="Helical" evidence="6">
    <location>
        <begin position="121"/>
        <end position="142"/>
    </location>
</feature>
<evidence type="ECO:0000256" key="4">
    <source>
        <dbReference type="ARBA" id="ARBA00022989"/>
    </source>
</evidence>
<keyword evidence="4 6" id="KW-1133">Transmembrane helix</keyword>
<feature type="transmembrane region" description="Helical" evidence="6">
    <location>
        <begin position="343"/>
        <end position="361"/>
    </location>
</feature>
<dbReference type="InterPro" id="IPR036259">
    <property type="entry name" value="MFS_trans_sf"/>
</dbReference>
<feature type="domain" description="Major facilitator superfamily (MFS) profile" evidence="7">
    <location>
        <begin position="50"/>
        <end position="467"/>
    </location>
</feature>
<accession>A0A7S0ZC67</accession>
<dbReference type="Gene3D" id="1.20.1250.20">
    <property type="entry name" value="MFS general substrate transporter like domains"/>
    <property type="match status" value="1"/>
</dbReference>
<keyword evidence="5 6" id="KW-0472">Membrane</keyword>
<dbReference type="PROSITE" id="PS50850">
    <property type="entry name" value="MFS"/>
    <property type="match status" value="1"/>
</dbReference>
<feature type="transmembrane region" description="Helical" evidence="6">
    <location>
        <begin position="313"/>
        <end position="336"/>
    </location>
</feature>
<evidence type="ECO:0000256" key="1">
    <source>
        <dbReference type="ARBA" id="ARBA00004141"/>
    </source>
</evidence>
<feature type="transmembrane region" description="Helical" evidence="6">
    <location>
        <begin position="148"/>
        <end position="167"/>
    </location>
</feature>